<evidence type="ECO:0000256" key="1">
    <source>
        <dbReference type="SAM" id="MobiDB-lite"/>
    </source>
</evidence>
<protein>
    <submittedName>
        <fullName evidence="2">Uncharacterized protein</fullName>
    </submittedName>
</protein>
<name>A0A2T1AIS3_TRISK</name>
<feature type="compositionally biased region" description="Polar residues" evidence="1">
    <location>
        <begin position="54"/>
        <end position="63"/>
    </location>
</feature>
<dbReference type="Proteomes" id="UP000237718">
    <property type="component" value="Unassembled WGS sequence"/>
</dbReference>
<comment type="caution">
    <text evidence="2">The sequence shown here is derived from an EMBL/GenBank/DDBJ whole genome shotgun (WGS) entry which is preliminary data.</text>
</comment>
<feature type="region of interest" description="Disordered" evidence="1">
    <location>
        <begin position="39"/>
        <end position="63"/>
    </location>
</feature>
<evidence type="ECO:0000313" key="2">
    <source>
        <dbReference type="EMBL" id="PRZ48228.1"/>
    </source>
</evidence>
<reference evidence="2 3" key="1">
    <citation type="submission" date="2018-03" db="EMBL/GenBank/DDBJ databases">
        <title>Genomic Encyclopedia of Archaeal and Bacterial Type Strains, Phase II (KMG-II): from individual species to whole genera.</title>
        <authorList>
            <person name="Goeker M."/>
        </authorList>
    </citation>
    <scope>NUCLEOTIDE SEQUENCE [LARGE SCALE GENOMIC DNA]</scope>
    <source>
        <strain evidence="2 3">DSM 25328</strain>
    </source>
</reference>
<accession>A0A2T1AIS3</accession>
<proteinExistence type="predicted"/>
<dbReference type="EMBL" id="PVUF01000004">
    <property type="protein sequence ID" value="PRZ48228.1"/>
    <property type="molecule type" value="Genomic_DNA"/>
</dbReference>
<dbReference type="AlphaFoldDB" id="A0A2T1AIS3"/>
<gene>
    <name evidence="2" type="ORF">CLV89_10450</name>
</gene>
<sequence>MAAFYSLLFTPLMGLILHALRASHRVPVCAGFGTLGRGPQMTASPKSRVRVLKTKSSARSGRTELSGSEQLLCAASYRNICATMADPT</sequence>
<organism evidence="2 3">
    <name type="scientific">Tritonibacter scottomollicae</name>
    <name type="common">Epibacterium scottomollicae</name>
    <dbReference type="NCBI Taxonomy" id="483013"/>
    <lineage>
        <taxon>Bacteria</taxon>
        <taxon>Pseudomonadati</taxon>
        <taxon>Pseudomonadota</taxon>
        <taxon>Alphaproteobacteria</taxon>
        <taxon>Rhodobacterales</taxon>
        <taxon>Paracoccaceae</taxon>
        <taxon>Tritonibacter</taxon>
    </lineage>
</organism>
<evidence type="ECO:0000313" key="3">
    <source>
        <dbReference type="Proteomes" id="UP000237718"/>
    </source>
</evidence>